<dbReference type="SUPFAM" id="SSF52540">
    <property type="entry name" value="P-loop containing nucleoside triphosphate hydrolases"/>
    <property type="match status" value="1"/>
</dbReference>
<evidence type="ECO:0000256" key="3">
    <source>
        <dbReference type="ARBA" id="ARBA00022475"/>
    </source>
</evidence>
<dbReference type="PROSITE" id="PS00211">
    <property type="entry name" value="ABC_TRANSPORTER_1"/>
    <property type="match status" value="1"/>
</dbReference>
<dbReference type="InterPro" id="IPR051535">
    <property type="entry name" value="Siderophore_ABC-ATPase"/>
</dbReference>
<dbReference type="InterPro" id="IPR003439">
    <property type="entry name" value="ABC_transporter-like_ATP-bd"/>
</dbReference>
<keyword evidence="2" id="KW-0813">Transport</keyword>
<dbReference type="GO" id="GO:0006826">
    <property type="term" value="P:iron ion transport"/>
    <property type="evidence" value="ECO:0007669"/>
    <property type="project" value="UniProtKB-KW"/>
</dbReference>
<evidence type="ECO:0000256" key="4">
    <source>
        <dbReference type="ARBA" id="ARBA00022496"/>
    </source>
</evidence>
<keyword evidence="6 11" id="KW-0067">ATP-binding</keyword>
<dbReference type="Gene3D" id="3.40.50.300">
    <property type="entry name" value="P-loop containing nucleotide triphosphate hydrolases"/>
    <property type="match status" value="1"/>
</dbReference>
<evidence type="ECO:0000256" key="9">
    <source>
        <dbReference type="ARBA" id="ARBA00023136"/>
    </source>
</evidence>
<evidence type="ECO:0000259" key="10">
    <source>
        <dbReference type="PROSITE" id="PS50893"/>
    </source>
</evidence>
<dbReference type="InterPro" id="IPR027417">
    <property type="entry name" value="P-loop_NTPase"/>
</dbReference>
<dbReference type="InterPro" id="IPR003593">
    <property type="entry name" value="AAA+_ATPase"/>
</dbReference>
<comment type="subcellular location">
    <subcellularLocation>
        <location evidence="1">Cell membrane</location>
        <topology evidence="1">Peripheral membrane protein</topology>
    </subcellularLocation>
</comment>
<evidence type="ECO:0000256" key="7">
    <source>
        <dbReference type="ARBA" id="ARBA00023004"/>
    </source>
</evidence>
<dbReference type="CDD" id="cd03214">
    <property type="entry name" value="ABC_Iron-Siderophores_B12_Hemin"/>
    <property type="match status" value="1"/>
</dbReference>
<gene>
    <name evidence="11" type="ORF">H9797_02355</name>
</gene>
<dbReference type="GO" id="GO:0005886">
    <property type="term" value="C:plasma membrane"/>
    <property type="evidence" value="ECO:0007669"/>
    <property type="project" value="UniProtKB-SubCell"/>
</dbReference>
<feature type="domain" description="ABC transporter" evidence="10">
    <location>
        <begin position="1"/>
        <end position="185"/>
    </location>
</feature>
<evidence type="ECO:0000256" key="2">
    <source>
        <dbReference type="ARBA" id="ARBA00022448"/>
    </source>
</evidence>
<comment type="caution">
    <text evidence="11">The sequence shown here is derived from an EMBL/GenBank/DDBJ whole genome shotgun (WGS) entry which is preliminary data.</text>
</comment>
<evidence type="ECO:0000313" key="12">
    <source>
        <dbReference type="Proteomes" id="UP000824221"/>
    </source>
</evidence>
<dbReference type="InterPro" id="IPR017871">
    <property type="entry name" value="ABC_transporter-like_CS"/>
</dbReference>
<keyword evidence="7" id="KW-0408">Iron</keyword>
<evidence type="ECO:0000256" key="6">
    <source>
        <dbReference type="ARBA" id="ARBA00022840"/>
    </source>
</evidence>
<dbReference type="PANTHER" id="PTHR42771">
    <property type="entry name" value="IRON(3+)-HYDROXAMATE IMPORT ATP-BINDING PROTEIN FHUC"/>
    <property type="match status" value="1"/>
</dbReference>
<dbReference type="GO" id="GO:0016887">
    <property type="term" value="F:ATP hydrolysis activity"/>
    <property type="evidence" value="ECO:0007669"/>
    <property type="project" value="InterPro"/>
</dbReference>
<evidence type="ECO:0000256" key="8">
    <source>
        <dbReference type="ARBA" id="ARBA00023065"/>
    </source>
</evidence>
<proteinExistence type="predicted"/>
<dbReference type="EMBL" id="DXAJ01000034">
    <property type="protein sequence ID" value="HJA02206.1"/>
    <property type="molecule type" value="Genomic_DNA"/>
</dbReference>
<keyword evidence="4" id="KW-0410">Iron transport</keyword>
<keyword evidence="5" id="KW-0547">Nucleotide-binding</keyword>
<keyword evidence="9" id="KW-0472">Membrane</keyword>
<organism evidence="11 12">
    <name type="scientific">Candidatus Gallimonas gallistercoris</name>
    <dbReference type="NCBI Taxonomy" id="2838602"/>
    <lineage>
        <taxon>Bacteria</taxon>
        <taxon>Bacillati</taxon>
        <taxon>Bacillota</taxon>
        <taxon>Clostridia</taxon>
        <taxon>Candidatus Gallimonas</taxon>
    </lineage>
</organism>
<evidence type="ECO:0000256" key="5">
    <source>
        <dbReference type="ARBA" id="ARBA00022741"/>
    </source>
</evidence>
<keyword evidence="8" id="KW-0406">Ion transport</keyword>
<dbReference type="PROSITE" id="PS50893">
    <property type="entry name" value="ABC_TRANSPORTER_2"/>
    <property type="match status" value="1"/>
</dbReference>
<name>A0A9D2KFF2_9FIRM</name>
<dbReference type="Proteomes" id="UP000824221">
    <property type="component" value="Unassembled WGS sequence"/>
</dbReference>
<keyword evidence="3" id="KW-1003">Cell membrane</keyword>
<evidence type="ECO:0000256" key="1">
    <source>
        <dbReference type="ARBA" id="ARBA00004202"/>
    </source>
</evidence>
<dbReference type="PANTHER" id="PTHR42771:SF12">
    <property type="entry name" value="FE(3+) DICITRATE TRANSPORT ATP-BINDING PROTEIN FECE-RELATED"/>
    <property type="match status" value="1"/>
</dbReference>
<reference evidence="11" key="1">
    <citation type="journal article" date="2021" name="PeerJ">
        <title>Extensive microbial diversity within the chicken gut microbiome revealed by metagenomics and culture.</title>
        <authorList>
            <person name="Gilroy R."/>
            <person name="Ravi A."/>
            <person name="Getino M."/>
            <person name="Pursley I."/>
            <person name="Horton D.L."/>
            <person name="Alikhan N.F."/>
            <person name="Baker D."/>
            <person name="Gharbi K."/>
            <person name="Hall N."/>
            <person name="Watson M."/>
            <person name="Adriaenssens E.M."/>
            <person name="Foster-Nyarko E."/>
            <person name="Jarju S."/>
            <person name="Secka A."/>
            <person name="Antonio M."/>
            <person name="Oren A."/>
            <person name="Chaudhuri R.R."/>
            <person name="La Ragione R."/>
            <person name="Hildebrand F."/>
            <person name="Pallen M.J."/>
        </authorList>
    </citation>
    <scope>NUCLEOTIDE SEQUENCE</scope>
    <source>
        <strain evidence="11">CHK156-179</strain>
    </source>
</reference>
<dbReference type="Pfam" id="PF00005">
    <property type="entry name" value="ABC_tran"/>
    <property type="match status" value="1"/>
</dbReference>
<sequence length="185" mass="20346">MFEARLSASYGKKQVLRDIRFCLPEGVTALLGRNGSGKSTLLHCIAGALPFEGSVKLDGKELKVLPAREKAKLLSILPQMLPSPDLPAEEVVGFGRSPYSARLSAEEREEVHAAMQKLGIGELATRRVSTLSGGEKQKVFLAMLLVQDTPLVLLDEPTTYMDLPFKSVFFSVLQELKEKKKTVLF</sequence>
<dbReference type="GO" id="GO:0005524">
    <property type="term" value="F:ATP binding"/>
    <property type="evidence" value="ECO:0007669"/>
    <property type="project" value="UniProtKB-KW"/>
</dbReference>
<reference evidence="11" key="2">
    <citation type="submission" date="2021-04" db="EMBL/GenBank/DDBJ databases">
        <authorList>
            <person name="Gilroy R."/>
        </authorList>
    </citation>
    <scope>NUCLEOTIDE SEQUENCE</scope>
    <source>
        <strain evidence="11">CHK156-179</strain>
    </source>
</reference>
<accession>A0A9D2KFF2</accession>
<dbReference type="AlphaFoldDB" id="A0A9D2KFF2"/>
<protein>
    <submittedName>
        <fullName evidence="11">ATP-binding cassette domain-containing protein</fullName>
    </submittedName>
</protein>
<dbReference type="SMART" id="SM00382">
    <property type="entry name" value="AAA"/>
    <property type="match status" value="1"/>
</dbReference>
<feature type="non-terminal residue" evidence="11">
    <location>
        <position position="185"/>
    </location>
</feature>
<evidence type="ECO:0000313" key="11">
    <source>
        <dbReference type="EMBL" id="HJA02206.1"/>
    </source>
</evidence>